<dbReference type="AlphaFoldDB" id="A0A8H3UZI1"/>
<evidence type="ECO:0000313" key="1">
    <source>
        <dbReference type="EMBL" id="KAE9977599.1"/>
    </source>
</evidence>
<accession>A0A8H3UZI1</accession>
<evidence type="ECO:0000313" key="2">
    <source>
        <dbReference type="Proteomes" id="UP000447873"/>
    </source>
</evidence>
<gene>
    <name evidence="1" type="ORF">EG328_001972</name>
</gene>
<name>A0A8H3UZI1_VENIN</name>
<comment type="caution">
    <text evidence="1">The sequence shown here is derived from an EMBL/GenBank/DDBJ whole genome shotgun (WGS) entry which is preliminary data.</text>
</comment>
<organism evidence="1 2">
    <name type="scientific">Venturia inaequalis</name>
    <name type="common">Apple scab fungus</name>
    <dbReference type="NCBI Taxonomy" id="5025"/>
    <lineage>
        <taxon>Eukaryota</taxon>
        <taxon>Fungi</taxon>
        <taxon>Dikarya</taxon>
        <taxon>Ascomycota</taxon>
        <taxon>Pezizomycotina</taxon>
        <taxon>Dothideomycetes</taxon>
        <taxon>Pleosporomycetidae</taxon>
        <taxon>Venturiales</taxon>
        <taxon>Venturiaceae</taxon>
        <taxon>Venturia</taxon>
    </lineage>
</organism>
<sequence length="50" mass="5370">MAMKTPESLGQAVSDDFSGTLIYSFGEERPLAASLEEEFKTISKTRSAAA</sequence>
<proteinExistence type="predicted"/>
<reference evidence="1 2" key="1">
    <citation type="submission" date="2018-12" db="EMBL/GenBank/DDBJ databases">
        <title>Venturia inaequalis Genome Resource.</title>
        <authorList>
            <person name="Lichtner F.J."/>
        </authorList>
    </citation>
    <scope>NUCLEOTIDE SEQUENCE [LARGE SCALE GENOMIC DNA]</scope>
    <source>
        <strain evidence="1 2">120213</strain>
    </source>
</reference>
<protein>
    <submittedName>
        <fullName evidence="1">Uncharacterized protein</fullName>
    </submittedName>
</protein>
<dbReference type="Proteomes" id="UP000447873">
    <property type="component" value="Unassembled WGS sequence"/>
</dbReference>
<dbReference type="EMBL" id="WNWS01000150">
    <property type="protein sequence ID" value="KAE9977599.1"/>
    <property type="molecule type" value="Genomic_DNA"/>
</dbReference>